<dbReference type="RefSeq" id="WP_092047230.1">
    <property type="nucleotide sequence ID" value="NZ_FOTK01000080.1"/>
</dbReference>
<dbReference type="AlphaFoldDB" id="A0A1I4UXF4"/>
<dbReference type="OrthoDB" id="8019608at2"/>
<protein>
    <submittedName>
        <fullName evidence="1">Uncharacterized protein</fullName>
    </submittedName>
</protein>
<evidence type="ECO:0000313" key="1">
    <source>
        <dbReference type="EMBL" id="SFM93598.1"/>
    </source>
</evidence>
<sequence length="88" mass="9770">MSEQGNVETLIVLQPIAVDTASPDREGRLVIANGLLVAVLVRLSEPGHEHPGRWFMEAGFGRLHGLRVPAFPNLETATRWLRRHLKPA</sequence>
<dbReference type="Proteomes" id="UP000199048">
    <property type="component" value="Unassembled WGS sequence"/>
</dbReference>
<evidence type="ECO:0000313" key="2">
    <source>
        <dbReference type="Proteomes" id="UP000199048"/>
    </source>
</evidence>
<name>A0A1I4UXF4_9HYPH</name>
<dbReference type="EMBL" id="FOTK01000080">
    <property type="protein sequence ID" value="SFM93598.1"/>
    <property type="molecule type" value="Genomic_DNA"/>
</dbReference>
<gene>
    <name evidence="1" type="ORF">SAMN05192568_108014</name>
</gene>
<keyword evidence="2" id="KW-1185">Reference proteome</keyword>
<reference evidence="2" key="1">
    <citation type="submission" date="2016-10" db="EMBL/GenBank/DDBJ databases">
        <authorList>
            <person name="Varghese N."/>
            <person name="Submissions S."/>
        </authorList>
    </citation>
    <scope>NUCLEOTIDE SEQUENCE [LARGE SCALE GENOMIC DNA]</scope>
    <source>
        <strain evidence="2">BL36</strain>
    </source>
</reference>
<proteinExistence type="predicted"/>
<accession>A0A1I4UXF4</accession>
<organism evidence="1 2">
    <name type="scientific">Methylobacterium pseudosasicola</name>
    <dbReference type="NCBI Taxonomy" id="582667"/>
    <lineage>
        <taxon>Bacteria</taxon>
        <taxon>Pseudomonadati</taxon>
        <taxon>Pseudomonadota</taxon>
        <taxon>Alphaproteobacteria</taxon>
        <taxon>Hyphomicrobiales</taxon>
        <taxon>Methylobacteriaceae</taxon>
        <taxon>Methylobacterium</taxon>
    </lineage>
</organism>
<dbReference type="STRING" id="582667.SAMN05192568_108014"/>